<evidence type="ECO:0000313" key="2">
    <source>
        <dbReference type="EMBL" id="CAJ0808193.1"/>
    </source>
</evidence>
<evidence type="ECO:0000313" key="3">
    <source>
        <dbReference type="Proteomes" id="UP001189813"/>
    </source>
</evidence>
<keyword evidence="3" id="KW-1185">Reference proteome</keyword>
<name>A0ABM9JY50_9RALS</name>
<reference evidence="2 3" key="1">
    <citation type="submission" date="2023-07" db="EMBL/GenBank/DDBJ databases">
        <authorList>
            <person name="Peeters C."/>
        </authorList>
    </citation>
    <scope>NUCLEOTIDE SEQUENCE [LARGE SCALE GENOMIC DNA]</scope>
    <source>
        <strain evidence="2 3">LMG 19083</strain>
    </source>
</reference>
<comment type="caution">
    <text evidence="2">The sequence shown here is derived from an EMBL/GenBank/DDBJ whole genome shotgun (WGS) entry which is preliminary data.</text>
</comment>
<dbReference type="EMBL" id="CATZBU010000019">
    <property type="protein sequence ID" value="CAJ0808193.1"/>
    <property type="molecule type" value="Genomic_DNA"/>
</dbReference>
<keyword evidence="1" id="KW-1133">Transmembrane helix</keyword>
<feature type="transmembrane region" description="Helical" evidence="1">
    <location>
        <begin position="35"/>
        <end position="57"/>
    </location>
</feature>
<organism evidence="2 3">
    <name type="scientific">Ralstonia psammae</name>
    <dbReference type="NCBI Taxonomy" id="3058598"/>
    <lineage>
        <taxon>Bacteria</taxon>
        <taxon>Pseudomonadati</taxon>
        <taxon>Pseudomonadota</taxon>
        <taxon>Betaproteobacteria</taxon>
        <taxon>Burkholderiales</taxon>
        <taxon>Burkholderiaceae</taxon>
        <taxon>Ralstonia</taxon>
    </lineage>
</organism>
<evidence type="ECO:0000256" key="1">
    <source>
        <dbReference type="SAM" id="Phobius"/>
    </source>
</evidence>
<keyword evidence="1" id="KW-0812">Transmembrane</keyword>
<keyword evidence="1" id="KW-0472">Membrane</keyword>
<sequence>MLIKKCLTGLAVIVEVCVGLFAFNAHSGRDFGHRFFTVSGLVVSALSVGLVVATNAYSARRQSSPGLSEPLFATT</sequence>
<dbReference type="RefSeq" id="WP_316669121.1">
    <property type="nucleotide sequence ID" value="NZ_CATZBU010000019.1"/>
</dbReference>
<proteinExistence type="predicted"/>
<accession>A0ABM9JY50</accession>
<dbReference type="Proteomes" id="UP001189813">
    <property type="component" value="Unassembled WGS sequence"/>
</dbReference>
<protein>
    <submittedName>
        <fullName evidence="2">Uncharacterized protein</fullName>
    </submittedName>
</protein>
<gene>
    <name evidence="2" type="ORF">LMG19083_04669</name>
</gene>
<feature type="transmembrane region" description="Helical" evidence="1">
    <location>
        <begin position="7"/>
        <end position="23"/>
    </location>
</feature>